<evidence type="ECO:0000313" key="1">
    <source>
        <dbReference type="EMBL" id="KAL0953163.1"/>
    </source>
</evidence>
<name>A0ABR3JBW5_9AGAR</name>
<sequence>MALADVSKEDRGLASRQVRISCSYSIGSMDPYSSPLTSAIGICPMDSGDVQVFVVEIAVSSLLINERRYCDRTPQFNSIYPVRGKAVRFLFIDLNRLTRLGV</sequence>
<comment type="caution">
    <text evidence="1">The sequence shown here is derived from an EMBL/GenBank/DDBJ whole genome shotgun (WGS) entry which is preliminary data.</text>
</comment>
<organism evidence="1 2">
    <name type="scientific">Hohenbuehelia grisea</name>
    <dbReference type="NCBI Taxonomy" id="104357"/>
    <lineage>
        <taxon>Eukaryota</taxon>
        <taxon>Fungi</taxon>
        <taxon>Dikarya</taxon>
        <taxon>Basidiomycota</taxon>
        <taxon>Agaricomycotina</taxon>
        <taxon>Agaricomycetes</taxon>
        <taxon>Agaricomycetidae</taxon>
        <taxon>Agaricales</taxon>
        <taxon>Pleurotineae</taxon>
        <taxon>Pleurotaceae</taxon>
        <taxon>Hohenbuehelia</taxon>
    </lineage>
</organism>
<dbReference type="EMBL" id="JASNQZ010000008">
    <property type="protein sequence ID" value="KAL0953163.1"/>
    <property type="molecule type" value="Genomic_DNA"/>
</dbReference>
<evidence type="ECO:0000313" key="2">
    <source>
        <dbReference type="Proteomes" id="UP001556367"/>
    </source>
</evidence>
<proteinExistence type="predicted"/>
<dbReference type="Proteomes" id="UP001556367">
    <property type="component" value="Unassembled WGS sequence"/>
</dbReference>
<keyword evidence="2" id="KW-1185">Reference proteome</keyword>
<protein>
    <submittedName>
        <fullName evidence="1">Uncharacterized protein</fullName>
    </submittedName>
</protein>
<gene>
    <name evidence="1" type="ORF">HGRIS_004425</name>
</gene>
<accession>A0ABR3JBW5</accession>
<reference evidence="2" key="1">
    <citation type="submission" date="2024-06" db="EMBL/GenBank/DDBJ databases">
        <title>Multi-omics analyses provide insights into the biosynthesis of the anticancer antibiotic pleurotin in Hohenbuehelia grisea.</title>
        <authorList>
            <person name="Weaver J.A."/>
            <person name="Alberti F."/>
        </authorList>
    </citation>
    <scope>NUCLEOTIDE SEQUENCE [LARGE SCALE GENOMIC DNA]</scope>
    <source>
        <strain evidence="2">T-177</strain>
    </source>
</reference>